<dbReference type="GO" id="GO:1902936">
    <property type="term" value="F:phosphatidylinositol bisphosphate binding"/>
    <property type="evidence" value="ECO:0007669"/>
    <property type="project" value="TreeGrafter"/>
</dbReference>
<organism evidence="2 3">
    <name type="scientific">Stomoxys calcitrans</name>
    <name type="common">Stable fly</name>
    <name type="synonym">Conops calcitrans</name>
    <dbReference type="NCBI Taxonomy" id="35570"/>
    <lineage>
        <taxon>Eukaryota</taxon>
        <taxon>Metazoa</taxon>
        <taxon>Ecdysozoa</taxon>
        <taxon>Arthropoda</taxon>
        <taxon>Hexapoda</taxon>
        <taxon>Insecta</taxon>
        <taxon>Pterygota</taxon>
        <taxon>Neoptera</taxon>
        <taxon>Endopterygota</taxon>
        <taxon>Diptera</taxon>
        <taxon>Brachycera</taxon>
        <taxon>Muscomorpha</taxon>
        <taxon>Muscoidea</taxon>
        <taxon>Muscidae</taxon>
        <taxon>Stomoxys</taxon>
    </lineage>
</organism>
<dbReference type="Pfam" id="PF00650">
    <property type="entry name" value="CRAL_TRIO"/>
    <property type="match status" value="1"/>
</dbReference>
<gene>
    <name evidence="2" type="primary">106093482</name>
</gene>
<dbReference type="KEGG" id="scac:106093482"/>
<keyword evidence="3" id="KW-1185">Reference proteome</keyword>
<evidence type="ECO:0000313" key="2">
    <source>
        <dbReference type="EnsemblMetazoa" id="SCAU009283-PA"/>
    </source>
</evidence>
<dbReference type="Gene3D" id="3.40.525.10">
    <property type="entry name" value="CRAL-TRIO lipid binding domain"/>
    <property type="match status" value="1"/>
</dbReference>
<evidence type="ECO:0000313" key="3">
    <source>
        <dbReference type="Proteomes" id="UP000095300"/>
    </source>
</evidence>
<sequence length="298" mass="34640">MWPVFNLEEQYAEHPTIKREEVQKLHQWLKAQPHLPDLLEQEALLFYYACDHEMERAKHVIDKHYTFRTLAVDFFGNLDLESPKLVQAQKTMASFPLNESTPKGYRVTITKLTETDAAKYDFVDSLKLFFAAQDIWLHEVGLVPGIIIVIDLAGFSFRHLTRIGISHVKKICRYAQEVVPVPLLEMHFVNPSSIVGKIMKLLKPLIKKESKNKVVVHSSLESLHQHIPPCMLPQEYGGDERSCAELAEIYYKKVRKYRLNIIEFNRSRHVDEKLRPSKNESDLVTSKKTFDIVNYLPK</sequence>
<dbReference type="OrthoDB" id="6432525at2759"/>
<dbReference type="AlphaFoldDB" id="A0A1I8PLV1"/>
<dbReference type="SUPFAM" id="SSF52087">
    <property type="entry name" value="CRAL/TRIO domain"/>
    <property type="match status" value="1"/>
</dbReference>
<dbReference type="PANTHER" id="PTHR10174:SF213">
    <property type="entry name" value="CRAL-TRIO DOMAIN-CONTAINING PROTEIN"/>
    <property type="match status" value="1"/>
</dbReference>
<dbReference type="SUPFAM" id="SSF46938">
    <property type="entry name" value="CRAL/TRIO N-terminal domain"/>
    <property type="match status" value="1"/>
</dbReference>
<name>A0A1I8PLV1_STOCA</name>
<dbReference type="Proteomes" id="UP000095300">
    <property type="component" value="Unassembled WGS sequence"/>
</dbReference>
<feature type="domain" description="CRAL-TRIO" evidence="1">
    <location>
        <begin position="62"/>
        <end position="244"/>
    </location>
</feature>
<proteinExistence type="predicted"/>
<reference evidence="2" key="1">
    <citation type="submission" date="2020-05" db="UniProtKB">
        <authorList>
            <consortium name="EnsemblMetazoa"/>
        </authorList>
    </citation>
    <scope>IDENTIFICATION</scope>
    <source>
        <strain evidence="2">USDA</strain>
    </source>
</reference>
<dbReference type="EnsemblMetazoa" id="SCAU009283-RA">
    <property type="protein sequence ID" value="SCAU009283-PA"/>
    <property type="gene ID" value="SCAU009283"/>
</dbReference>
<dbReference type="InterPro" id="IPR001251">
    <property type="entry name" value="CRAL-TRIO_dom"/>
</dbReference>
<dbReference type="GO" id="GO:0016020">
    <property type="term" value="C:membrane"/>
    <property type="evidence" value="ECO:0007669"/>
    <property type="project" value="TreeGrafter"/>
</dbReference>
<evidence type="ECO:0000259" key="1">
    <source>
        <dbReference type="PROSITE" id="PS50191"/>
    </source>
</evidence>
<dbReference type="PANTHER" id="PTHR10174">
    <property type="entry name" value="ALPHA-TOCOPHEROL TRANSFER PROTEIN-RELATED"/>
    <property type="match status" value="1"/>
</dbReference>
<accession>A0A1I8PLV1</accession>
<dbReference type="SMART" id="SM00516">
    <property type="entry name" value="SEC14"/>
    <property type="match status" value="1"/>
</dbReference>
<dbReference type="InterPro" id="IPR036273">
    <property type="entry name" value="CRAL/TRIO_N_dom_sf"/>
</dbReference>
<protein>
    <recommendedName>
        <fullName evidence="1">CRAL-TRIO domain-containing protein</fullName>
    </recommendedName>
</protein>
<dbReference type="VEuPathDB" id="VectorBase:SCAU009283"/>
<dbReference type="InterPro" id="IPR036865">
    <property type="entry name" value="CRAL-TRIO_dom_sf"/>
</dbReference>
<dbReference type="CDD" id="cd00170">
    <property type="entry name" value="SEC14"/>
    <property type="match status" value="1"/>
</dbReference>
<dbReference type="PROSITE" id="PS50191">
    <property type="entry name" value="CRAL_TRIO"/>
    <property type="match status" value="1"/>
</dbReference>